<dbReference type="InterPro" id="IPR001789">
    <property type="entry name" value="Sig_transdc_resp-reg_receiver"/>
</dbReference>
<evidence type="ECO:0000256" key="6">
    <source>
        <dbReference type="ARBA" id="ARBA00023163"/>
    </source>
</evidence>
<keyword evidence="2" id="KW-0547">Nucleotide-binding</keyword>
<dbReference type="PROSITE" id="PS00688">
    <property type="entry name" value="SIGMA54_INTERACT_3"/>
    <property type="match status" value="1"/>
</dbReference>
<evidence type="ECO:0000256" key="5">
    <source>
        <dbReference type="ARBA" id="ARBA00023125"/>
    </source>
</evidence>
<evidence type="ECO:0000256" key="3">
    <source>
        <dbReference type="ARBA" id="ARBA00022840"/>
    </source>
</evidence>
<dbReference type="PROSITE" id="PS00676">
    <property type="entry name" value="SIGMA54_INTERACT_2"/>
    <property type="match status" value="1"/>
</dbReference>
<dbReference type="InterPro" id="IPR027417">
    <property type="entry name" value="P-loop_NTPase"/>
</dbReference>
<dbReference type="PROSITE" id="PS00675">
    <property type="entry name" value="SIGMA54_INTERACT_1"/>
    <property type="match status" value="1"/>
</dbReference>
<keyword evidence="6" id="KW-0804">Transcription</keyword>
<dbReference type="PROSITE" id="PS50045">
    <property type="entry name" value="SIGMA54_INTERACT_4"/>
    <property type="match status" value="1"/>
</dbReference>
<feature type="domain" description="Sigma-54 factor interaction" evidence="7">
    <location>
        <begin position="140"/>
        <end position="369"/>
    </location>
</feature>
<dbReference type="SMART" id="SM00382">
    <property type="entry name" value="AAA"/>
    <property type="match status" value="1"/>
</dbReference>
<dbReference type="InterPro" id="IPR002197">
    <property type="entry name" value="HTH_Fis"/>
</dbReference>
<dbReference type="InterPro" id="IPR025944">
    <property type="entry name" value="Sigma_54_int_dom_CS"/>
</dbReference>
<dbReference type="Gene3D" id="3.40.50.300">
    <property type="entry name" value="P-loop containing nucleotide triphosphate hydrolases"/>
    <property type="match status" value="1"/>
</dbReference>
<dbReference type="GO" id="GO:0000160">
    <property type="term" value="P:phosphorelay signal transduction system"/>
    <property type="evidence" value="ECO:0007669"/>
    <property type="project" value="InterPro"/>
</dbReference>
<keyword evidence="4" id="KW-0805">Transcription regulation</keyword>
<dbReference type="CDD" id="cd00009">
    <property type="entry name" value="AAA"/>
    <property type="match status" value="1"/>
</dbReference>
<dbReference type="Pfam" id="PF00158">
    <property type="entry name" value="Sigma54_activat"/>
    <property type="match status" value="1"/>
</dbReference>
<dbReference type="PANTHER" id="PTHR32071:SF57">
    <property type="entry name" value="C4-DICARBOXYLATE TRANSPORT TRANSCRIPTIONAL REGULATORY PROTEIN DCTD"/>
    <property type="match status" value="1"/>
</dbReference>
<evidence type="ECO:0000256" key="1">
    <source>
        <dbReference type="ARBA" id="ARBA00022553"/>
    </source>
</evidence>
<name>A0A3B1C851_9ZZZZ</name>
<dbReference type="InterPro" id="IPR003593">
    <property type="entry name" value="AAA+_ATPase"/>
</dbReference>
<dbReference type="SMART" id="SM00448">
    <property type="entry name" value="REC"/>
    <property type="match status" value="1"/>
</dbReference>
<organism evidence="9">
    <name type="scientific">hydrothermal vent metagenome</name>
    <dbReference type="NCBI Taxonomy" id="652676"/>
    <lineage>
        <taxon>unclassified sequences</taxon>
        <taxon>metagenomes</taxon>
        <taxon>ecological metagenomes</taxon>
    </lineage>
</organism>
<dbReference type="InterPro" id="IPR025662">
    <property type="entry name" value="Sigma_54_int_dom_ATP-bd_1"/>
</dbReference>
<keyword evidence="3" id="KW-0067">ATP-binding</keyword>
<dbReference type="EMBL" id="UOGH01000007">
    <property type="protein sequence ID" value="VAX26696.1"/>
    <property type="molecule type" value="Genomic_DNA"/>
</dbReference>
<protein>
    <submittedName>
        <fullName evidence="9">Response regulator of zinc sigma-54-dependent two-component system</fullName>
    </submittedName>
</protein>
<reference evidence="9" key="1">
    <citation type="submission" date="2018-06" db="EMBL/GenBank/DDBJ databases">
        <authorList>
            <person name="Zhirakovskaya E."/>
        </authorList>
    </citation>
    <scope>NUCLEOTIDE SEQUENCE</scope>
</reference>
<dbReference type="InterPro" id="IPR009057">
    <property type="entry name" value="Homeodomain-like_sf"/>
</dbReference>
<dbReference type="InterPro" id="IPR025943">
    <property type="entry name" value="Sigma_54_int_dom_ATP-bd_2"/>
</dbReference>
<dbReference type="InterPro" id="IPR058031">
    <property type="entry name" value="AAA_lid_NorR"/>
</dbReference>
<dbReference type="Gene3D" id="1.10.10.60">
    <property type="entry name" value="Homeodomain-like"/>
    <property type="match status" value="1"/>
</dbReference>
<dbReference type="AlphaFoldDB" id="A0A3B1C851"/>
<dbReference type="FunFam" id="3.40.50.300:FF:000006">
    <property type="entry name" value="DNA-binding transcriptional regulator NtrC"/>
    <property type="match status" value="1"/>
</dbReference>
<sequence length="446" mass="50666">MKQTILIVDDEINSLKVLSATLRKERFNVETARTGEEAISRFKNNHVDLVISDYKLPGIDGEVLLEEIKTRNPNMPVILMTAYGTIERAVDAMKKGAYTYLTKPVNLDIMISMVRDALQKREWALESKDDIPGRYQFLNIIGKSPAIQEVFSMIQRVSKTDAAVLILGESGTGKELVARALHYTSLRANSPFIPIDCTTIPPELMESELFGYEKGAFTCAYDNKVGLIEMSEGGTIFFDEIGDLDFALQKKLLRFLQEKEVHRLGGKKKIKVDVRILAATNRNIEEAVETGDFRADLYYRLNVITINIPPLRERKEDIPIIASHFLEFFSRKNKKTIPGFDSKVTDILINHDWPGNVRELENVIERAVILCPYEQITVDCLPRKLKLAAEEDRFESDGFNLVEMEKRVVLKALEKTSWNQSKAAALLGISRKQLRTRMKNLELLPG</sequence>
<dbReference type="SUPFAM" id="SSF46689">
    <property type="entry name" value="Homeodomain-like"/>
    <property type="match status" value="1"/>
</dbReference>
<dbReference type="InterPro" id="IPR011006">
    <property type="entry name" value="CheY-like_superfamily"/>
</dbReference>
<proteinExistence type="predicted"/>
<dbReference type="SUPFAM" id="SSF52172">
    <property type="entry name" value="CheY-like"/>
    <property type="match status" value="1"/>
</dbReference>
<dbReference type="Pfam" id="PF02954">
    <property type="entry name" value="HTH_8"/>
    <property type="match status" value="1"/>
</dbReference>
<dbReference type="Gene3D" id="1.10.8.60">
    <property type="match status" value="1"/>
</dbReference>
<dbReference type="PROSITE" id="PS50110">
    <property type="entry name" value="RESPONSE_REGULATORY"/>
    <property type="match status" value="1"/>
</dbReference>
<feature type="domain" description="Response regulatory" evidence="8">
    <location>
        <begin position="4"/>
        <end position="118"/>
    </location>
</feature>
<evidence type="ECO:0000313" key="9">
    <source>
        <dbReference type="EMBL" id="VAX26696.1"/>
    </source>
</evidence>
<dbReference type="Pfam" id="PF00072">
    <property type="entry name" value="Response_reg"/>
    <property type="match status" value="1"/>
</dbReference>
<evidence type="ECO:0000256" key="4">
    <source>
        <dbReference type="ARBA" id="ARBA00023015"/>
    </source>
</evidence>
<dbReference type="Gene3D" id="3.40.50.2300">
    <property type="match status" value="1"/>
</dbReference>
<dbReference type="Pfam" id="PF25601">
    <property type="entry name" value="AAA_lid_14"/>
    <property type="match status" value="1"/>
</dbReference>
<gene>
    <name evidence="9" type="ORF">MNBD_NITROSPIRAE02-768</name>
</gene>
<keyword evidence="1" id="KW-0597">Phosphoprotein</keyword>
<dbReference type="GO" id="GO:0005524">
    <property type="term" value="F:ATP binding"/>
    <property type="evidence" value="ECO:0007669"/>
    <property type="project" value="UniProtKB-KW"/>
</dbReference>
<dbReference type="GO" id="GO:0006355">
    <property type="term" value="P:regulation of DNA-templated transcription"/>
    <property type="evidence" value="ECO:0007669"/>
    <property type="project" value="InterPro"/>
</dbReference>
<evidence type="ECO:0000259" key="7">
    <source>
        <dbReference type="PROSITE" id="PS50045"/>
    </source>
</evidence>
<evidence type="ECO:0000256" key="2">
    <source>
        <dbReference type="ARBA" id="ARBA00022741"/>
    </source>
</evidence>
<dbReference type="FunFam" id="3.40.50.2300:FF:000018">
    <property type="entry name" value="DNA-binding transcriptional regulator NtrC"/>
    <property type="match status" value="1"/>
</dbReference>
<dbReference type="PANTHER" id="PTHR32071">
    <property type="entry name" value="TRANSCRIPTIONAL REGULATORY PROTEIN"/>
    <property type="match status" value="1"/>
</dbReference>
<dbReference type="GO" id="GO:0043565">
    <property type="term" value="F:sequence-specific DNA binding"/>
    <property type="evidence" value="ECO:0007669"/>
    <property type="project" value="InterPro"/>
</dbReference>
<evidence type="ECO:0000259" key="8">
    <source>
        <dbReference type="PROSITE" id="PS50110"/>
    </source>
</evidence>
<keyword evidence="5" id="KW-0238">DNA-binding</keyword>
<dbReference type="PRINTS" id="PR01590">
    <property type="entry name" value="HTHFIS"/>
</dbReference>
<accession>A0A3B1C851</accession>
<dbReference type="InterPro" id="IPR002078">
    <property type="entry name" value="Sigma_54_int"/>
</dbReference>
<dbReference type="SUPFAM" id="SSF52540">
    <property type="entry name" value="P-loop containing nucleoside triphosphate hydrolases"/>
    <property type="match status" value="1"/>
</dbReference>